<comment type="caution">
    <text evidence="12">The sequence shown here is derived from an EMBL/GenBank/DDBJ whole genome shotgun (WGS) entry which is preliminary data.</text>
</comment>
<evidence type="ECO:0000313" key="13">
    <source>
        <dbReference type="Proteomes" id="UP000824230"/>
    </source>
</evidence>
<reference evidence="12" key="2">
    <citation type="submission" date="2021-04" db="EMBL/GenBank/DDBJ databases">
        <authorList>
            <person name="Gilroy R."/>
        </authorList>
    </citation>
    <scope>NUCLEOTIDE SEQUENCE</scope>
    <source>
        <strain evidence="12">ChiHjej12B11-1927</strain>
    </source>
</reference>
<dbReference type="InterPro" id="IPR015443">
    <property type="entry name" value="Aldose_1-epimerase"/>
</dbReference>
<gene>
    <name evidence="12" type="ORF">H9738_09310</name>
</gene>
<proteinExistence type="inferred from homology"/>
<evidence type="ECO:0000256" key="11">
    <source>
        <dbReference type="PIRSR" id="PIRSR005096-3"/>
    </source>
</evidence>
<evidence type="ECO:0000256" key="2">
    <source>
        <dbReference type="ARBA" id="ARBA00005028"/>
    </source>
</evidence>
<evidence type="ECO:0000256" key="7">
    <source>
        <dbReference type="ARBA" id="ARBA00023277"/>
    </source>
</evidence>
<dbReference type="InterPro" id="IPR008183">
    <property type="entry name" value="Aldose_1/G6P_1-epimerase"/>
</dbReference>
<feature type="binding site" evidence="11">
    <location>
        <begin position="179"/>
        <end position="181"/>
    </location>
    <ligand>
        <name>beta-D-galactose</name>
        <dbReference type="ChEBI" id="CHEBI:27667"/>
    </ligand>
</feature>
<comment type="pathway">
    <text evidence="2 8">Carbohydrate metabolism; hexose metabolism.</text>
</comment>
<accession>A0A9D1VN00</accession>
<comment type="catalytic activity">
    <reaction evidence="1 8">
        <text>alpha-D-glucose = beta-D-glucose</text>
        <dbReference type="Rhea" id="RHEA:10264"/>
        <dbReference type="ChEBI" id="CHEBI:15903"/>
        <dbReference type="ChEBI" id="CHEBI:17925"/>
        <dbReference type="EC" id="5.1.3.3"/>
    </reaction>
</comment>
<dbReference type="Gene3D" id="2.70.98.10">
    <property type="match status" value="1"/>
</dbReference>
<sequence>MGIKKEPFGKGLDNQDVFLYEISNEAGMTIAVSDFGATLVKILVPDKNGKLRDVALGYDHVEGYYDNSCHFGAVIGRNGNRIGGARFTLNGKEYQLAVNDNKNNLHSGPDWYRTRVWEVKKIDQEKNAVSFGLYSPDMDQGFPGNLTVQVTYTLTEDNEIQIHYEGTADQDTIVNMTNHSYFNLAGHDGGREALLDHKVQILAPEYTPVSDSEAIPTGEIAPVAGTPMDFQELKKIGQDLESDFEQLKFGGGYDHNYALTRKKGSMRKAAAAEYEESGIVMEVYTDLPGMQFYIGNFIDNEKGKNGCIYEKRSGFCMETQYYPDACNQNSFESSVLKAGDKYDTTTVYKFSVKN</sequence>
<dbReference type="GO" id="GO:0004034">
    <property type="term" value="F:aldose 1-epimerase activity"/>
    <property type="evidence" value="ECO:0007669"/>
    <property type="project" value="UniProtKB-EC"/>
</dbReference>
<dbReference type="NCBIfam" id="NF008277">
    <property type="entry name" value="PRK11055.1"/>
    <property type="match status" value="1"/>
</dbReference>
<comment type="similarity">
    <text evidence="3 8">Belongs to the aldose epimerase family.</text>
</comment>
<dbReference type="CDD" id="cd09019">
    <property type="entry name" value="galactose_mutarotase_like"/>
    <property type="match status" value="1"/>
</dbReference>
<evidence type="ECO:0000256" key="9">
    <source>
        <dbReference type="PIRSR" id="PIRSR005096-1"/>
    </source>
</evidence>
<dbReference type="GO" id="GO:0030246">
    <property type="term" value="F:carbohydrate binding"/>
    <property type="evidence" value="ECO:0007669"/>
    <property type="project" value="InterPro"/>
</dbReference>
<dbReference type="PANTHER" id="PTHR10091">
    <property type="entry name" value="ALDOSE-1-EPIMERASE"/>
    <property type="match status" value="1"/>
</dbReference>
<protein>
    <recommendedName>
        <fullName evidence="5 8">Aldose 1-epimerase</fullName>
        <ecNumber evidence="4 8">5.1.3.3</ecNumber>
    </recommendedName>
</protein>
<dbReference type="EC" id="5.1.3.3" evidence="4 8"/>
<evidence type="ECO:0000256" key="1">
    <source>
        <dbReference type="ARBA" id="ARBA00001614"/>
    </source>
</evidence>
<dbReference type="PROSITE" id="PS00545">
    <property type="entry name" value="ALDOSE_1_EPIMERASE"/>
    <property type="match status" value="1"/>
</dbReference>
<dbReference type="Pfam" id="PF01263">
    <property type="entry name" value="Aldose_epim"/>
    <property type="match status" value="1"/>
</dbReference>
<dbReference type="InterPro" id="IPR018052">
    <property type="entry name" value="Ald1_epimerase_CS"/>
</dbReference>
<dbReference type="SUPFAM" id="SSF74650">
    <property type="entry name" value="Galactose mutarotase-like"/>
    <property type="match status" value="1"/>
</dbReference>
<dbReference type="GO" id="GO:0033499">
    <property type="term" value="P:galactose catabolic process via UDP-galactose, Leloir pathway"/>
    <property type="evidence" value="ECO:0007669"/>
    <property type="project" value="TreeGrafter"/>
</dbReference>
<keyword evidence="7 8" id="KW-0119">Carbohydrate metabolism</keyword>
<keyword evidence="6 8" id="KW-0413">Isomerase</keyword>
<dbReference type="PANTHER" id="PTHR10091:SF0">
    <property type="entry name" value="GALACTOSE MUTAROTASE"/>
    <property type="match status" value="1"/>
</dbReference>
<evidence type="ECO:0000256" key="4">
    <source>
        <dbReference type="ARBA" id="ARBA00013185"/>
    </source>
</evidence>
<organism evidence="12 13">
    <name type="scientific">Candidatus Blautia pullistercoris</name>
    <dbReference type="NCBI Taxonomy" id="2838499"/>
    <lineage>
        <taxon>Bacteria</taxon>
        <taxon>Bacillati</taxon>
        <taxon>Bacillota</taxon>
        <taxon>Clostridia</taxon>
        <taxon>Lachnospirales</taxon>
        <taxon>Lachnospiraceae</taxon>
        <taxon>Blautia</taxon>
    </lineage>
</organism>
<evidence type="ECO:0000256" key="6">
    <source>
        <dbReference type="ARBA" id="ARBA00023235"/>
    </source>
</evidence>
<evidence type="ECO:0000256" key="5">
    <source>
        <dbReference type="ARBA" id="ARBA00014165"/>
    </source>
</evidence>
<dbReference type="PIRSF" id="PIRSF005096">
    <property type="entry name" value="GALM"/>
    <property type="match status" value="1"/>
</dbReference>
<dbReference type="InterPro" id="IPR014718">
    <property type="entry name" value="GH-type_carb-bd"/>
</dbReference>
<evidence type="ECO:0000256" key="3">
    <source>
        <dbReference type="ARBA" id="ARBA00006206"/>
    </source>
</evidence>
<feature type="active site" description="Proton donor" evidence="9">
    <location>
        <position position="179"/>
    </location>
</feature>
<evidence type="ECO:0000313" key="12">
    <source>
        <dbReference type="EMBL" id="HIX38048.1"/>
    </source>
</evidence>
<dbReference type="EMBL" id="DXFG01000193">
    <property type="protein sequence ID" value="HIX38048.1"/>
    <property type="molecule type" value="Genomic_DNA"/>
</dbReference>
<feature type="binding site" evidence="11">
    <location>
        <begin position="80"/>
        <end position="81"/>
    </location>
    <ligand>
        <name>beta-D-galactose</name>
        <dbReference type="ChEBI" id="CHEBI:27667"/>
    </ligand>
</feature>
<dbReference type="InterPro" id="IPR047215">
    <property type="entry name" value="Galactose_mutarotase-like"/>
</dbReference>
<reference evidence="12" key="1">
    <citation type="journal article" date="2021" name="PeerJ">
        <title>Extensive microbial diversity within the chicken gut microbiome revealed by metagenomics and culture.</title>
        <authorList>
            <person name="Gilroy R."/>
            <person name="Ravi A."/>
            <person name="Getino M."/>
            <person name="Pursley I."/>
            <person name="Horton D.L."/>
            <person name="Alikhan N.F."/>
            <person name="Baker D."/>
            <person name="Gharbi K."/>
            <person name="Hall N."/>
            <person name="Watson M."/>
            <person name="Adriaenssens E.M."/>
            <person name="Foster-Nyarko E."/>
            <person name="Jarju S."/>
            <person name="Secka A."/>
            <person name="Antonio M."/>
            <person name="Oren A."/>
            <person name="Chaudhuri R.R."/>
            <person name="La Ragione R."/>
            <person name="Hildebrand F."/>
            <person name="Pallen M.J."/>
        </authorList>
    </citation>
    <scope>NUCLEOTIDE SEQUENCE</scope>
    <source>
        <strain evidence="12">ChiHjej12B11-1927</strain>
    </source>
</reference>
<dbReference type="Proteomes" id="UP000824230">
    <property type="component" value="Unassembled WGS sequence"/>
</dbReference>
<feature type="active site" description="Proton acceptor" evidence="9">
    <location>
        <position position="318"/>
    </location>
</feature>
<evidence type="ECO:0000256" key="10">
    <source>
        <dbReference type="PIRSR" id="PIRSR005096-2"/>
    </source>
</evidence>
<feature type="binding site" evidence="10">
    <location>
        <position position="254"/>
    </location>
    <ligand>
        <name>beta-D-galactose</name>
        <dbReference type="ChEBI" id="CHEBI:27667"/>
    </ligand>
</feature>
<dbReference type="InterPro" id="IPR011013">
    <property type="entry name" value="Gal_mutarotase_sf_dom"/>
</dbReference>
<dbReference type="AlphaFoldDB" id="A0A9D1VN00"/>
<dbReference type="GO" id="GO:0006006">
    <property type="term" value="P:glucose metabolic process"/>
    <property type="evidence" value="ECO:0007669"/>
    <property type="project" value="TreeGrafter"/>
</dbReference>
<name>A0A9D1VN00_9FIRM</name>
<evidence type="ECO:0000256" key="8">
    <source>
        <dbReference type="PIRNR" id="PIRNR005096"/>
    </source>
</evidence>